<dbReference type="Proteomes" id="UP001142489">
    <property type="component" value="Unassembled WGS sequence"/>
</dbReference>
<feature type="non-terminal residue" evidence="1">
    <location>
        <position position="84"/>
    </location>
</feature>
<dbReference type="OrthoDB" id="3263820at2759"/>
<evidence type="ECO:0000313" key="1">
    <source>
        <dbReference type="EMBL" id="KAJ7341846.1"/>
    </source>
</evidence>
<protein>
    <recommendedName>
        <fullName evidence="3">Tc1-like transposase DDE domain-containing protein</fullName>
    </recommendedName>
</protein>
<dbReference type="GO" id="GO:0003676">
    <property type="term" value="F:nucleic acid binding"/>
    <property type="evidence" value="ECO:0007669"/>
    <property type="project" value="InterPro"/>
</dbReference>
<proteinExistence type="predicted"/>
<name>A0A9Q1B776_9SAUR</name>
<keyword evidence="2" id="KW-1185">Reference proteome</keyword>
<evidence type="ECO:0000313" key="2">
    <source>
        <dbReference type="Proteomes" id="UP001142489"/>
    </source>
</evidence>
<sequence length="84" mass="9601">MNAENYRQVIIHQVLIHHVIPSGRCPIGNNFIFQHENDSKHTANAVKSYLATKIAVKTLAVMDWPPQSSGLNIIEEVWDHLDRE</sequence>
<evidence type="ECO:0008006" key="3">
    <source>
        <dbReference type="Google" id="ProtNLM"/>
    </source>
</evidence>
<gene>
    <name evidence="1" type="ORF">JRQ81_007372</name>
</gene>
<dbReference type="AlphaFoldDB" id="A0A9Q1B776"/>
<dbReference type="EMBL" id="JAPFRF010000002">
    <property type="protein sequence ID" value="KAJ7341846.1"/>
    <property type="molecule type" value="Genomic_DNA"/>
</dbReference>
<reference evidence="1" key="1">
    <citation type="journal article" date="2023" name="DNA Res.">
        <title>Chromosome-level genome assembly of Phrynocephalus forsythii using third-generation DNA sequencing and Hi-C analysis.</title>
        <authorList>
            <person name="Qi Y."/>
            <person name="Zhao W."/>
            <person name="Zhao Y."/>
            <person name="Niu C."/>
            <person name="Cao S."/>
            <person name="Zhang Y."/>
        </authorList>
    </citation>
    <scope>NUCLEOTIDE SEQUENCE</scope>
    <source>
        <tissue evidence="1">Muscle</tissue>
    </source>
</reference>
<comment type="caution">
    <text evidence="1">The sequence shown here is derived from an EMBL/GenBank/DDBJ whole genome shotgun (WGS) entry which is preliminary data.</text>
</comment>
<dbReference type="InterPro" id="IPR036397">
    <property type="entry name" value="RNaseH_sf"/>
</dbReference>
<accession>A0A9Q1B776</accession>
<organism evidence="1 2">
    <name type="scientific">Phrynocephalus forsythii</name>
    <dbReference type="NCBI Taxonomy" id="171643"/>
    <lineage>
        <taxon>Eukaryota</taxon>
        <taxon>Metazoa</taxon>
        <taxon>Chordata</taxon>
        <taxon>Craniata</taxon>
        <taxon>Vertebrata</taxon>
        <taxon>Euteleostomi</taxon>
        <taxon>Lepidosauria</taxon>
        <taxon>Squamata</taxon>
        <taxon>Bifurcata</taxon>
        <taxon>Unidentata</taxon>
        <taxon>Episquamata</taxon>
        <taxon>Toxicofera</taxon>
        <taxon>Iguania</taxon>
        <taxon>Acrodonta</taxon>
        <taxon>Agamidae</taxon>
        <taxon>Agaminae</taxon>
        <taxon>Phrynocephalus</taxon>
    </lineage>
</organism>
<dbReference type="Gene3D" id="3.30.420.10">
    <property type="entry name" value="Ribonuclease H-like superfamily/Ribonuclease H"/>
    <property type="match status" value="1"/>
</dbReference>